<evidence type="ECO:0000313" key="3">
    <source>
        <dbReference type="EMBL" id="SHL45521.1"/>
    </source>
</evidence>
<dbReference type="InterPro" id="IPR036249">
    <property type="entry name" value="Thioredoxin-like_sf"/>
</dbReference>
<dbReference type="Proteomes" id="UP000322545">
    <property type="component" value="Unassembled WGS sequence"/>
</dbReference>
<dbReference type="GO" id="GO:0016740">
    <property type="term" value="F:transferase activity"/>
    <property type="evidence" value="ECO:0007669"/>
    <property type="project" value="UniProtKB-KW"/>
</dbReference>
<dbReference type="PANTHER" id="PTHR44051">
    <property type="entry name" value="GLUTATHIONE S-TRANSFERASE-RELATED"/>
    <property type="match status" value="1"/>
</dbReference>
<protein>
    <submittedName>
        <fullName evidence="3">Glutathione S-transferase</fullName>
    </submittedName>
</protein>
<name>A0A1M7AS64_9RHOB</name>
<evidence type="ECO:0000259" key="1">
    <source>
        <dbReference type="PROSITE" id="PS50404"/>
    </source>
</evidence>
<dbReference type="InterPro" id="IPR010987">
    <property type="entry name" value="Glutathione-S-Trfase_C-like"/>
</dbReference>
<evidence type="ECO:0000313" key="4">
    <source>
        <dbReference type="Proteomes" id="UP000322545"/>
    </source>
</evidence>
<dbReference type="Gene3D" id="3.40.30.10">
    <property type="entry name" value="Glutaredoxin"/>
    <property type="match status" value="1"/>
</dbReference>
<dbReference type="Pfam" id="PF02798">
    <property type="entry name" value="GST_N"/>
    <property type="match status" value="1"/>
</dbReference>
<dbReference type="SUPFAM" id="SSF52833">
    <property type="entry name" value="Thioredoxin-like"/>
    <property type="match status" value="1"/>
</dbReference>
<sequence length="206" mass="22607">MKFYYSPGTVSVAAAYLLEETGLSYDPQLVDFKASAQTSPDYLAINPKARVPALVTDAGILTETGAILEYVASRVPDRALVPADAWQAAQMRSAMYYLASTVHVNHAHKHRGHRWATQQSSFDDMTAKVPETMAAACRFMEDNWPLSPFVLGEEMSVADPYLFSICTWLAPDGVTIDDYPKLAAHFAMMSARPAAAALRDKGITRN</sequence>
<accession>A0A1M7AS64</accession>
<organism evidence="3 4">
    <name type="scientific">Roseovarius litoreus</name>
    <dbReference type="NCBI Taxonomy" id="1155722"/>
    <lineage>
        <taxon>Bacteria</taxon>
        <taxon>Pseudomonadati</taxon>
        <taxon>Pseudomonadota</taxon>
        <taxon>Alphaproteobacteria</taxon>
        <taxon>Rhodobacterales</taxon>
        <taxon>Roseobacteraceae</taxon>
        <taxon>Roseovarius</taxon>
    </lineage>
</organism>
<dbReference type="Gene3D" id="1.20.1050.10">
    <property type="match status" value="1"/>
</dbReference>
<proteinExistence type="predicted"/>
<reference evidence="3 4" key="1">
    <citation type="submission" date="2016-11" db="EMBL/GenBank/DDBJ databases">
        <authorList>
            <person name="Varghese N."/>
            <person name="Submissions S."/>
        </authorList>
    </citation>
    <scope>NUCLEOTIDE SEQUENCE [LARGE SCALE GENOMIC DNA]</scope>
    <source>
        <strain evidence="3 4">DSM 28249</strain>
    </source>
</reference>
<dbReference type="SFLD" id="SFLDS00019">
    <property type="entry name" value="Glutathione_Transferase_(cytos"/>
    <property type="match status" value="1"/>
</dbReference>
<dbReference type="CDD" id="cd03057">
    <property type="entry name" value="GST_N_Beta"/>
    <property type="match status" value="1"/>
</dbReference>
<dbReference type="PROSITE" id="PS50404">
    <property type="entry name" value="GST_NTER"/>
    <property type="match status" value="1"/>
</dbReference>
<dbReference type="SFLD" id="SFLDG01150">
    <property type="entry name" value="Main.1:_Beta-like"/>
    <property type="match status" value="1"/>
</dbReference>
<keyword evidence="3" id="KW-0808">Transferase</keyword>
<dbReference type="InterPro" id="IPR040079">
    <property type="entry name" value="Glutathione_S-Trfase"/>
</dbReference>
<dbReference type="SFLD" id="SFLDG00358">
    <property type="entry name" value="Main_(cytGST)"/>
    <property type="match status" value="1"/>
</dbReference>
<dbReference type="Pfam" id="PF13410">
    <property type="entry name" value="GST_C_2"/>
    <property type="match status" value="1"/>
</dbReference>
<dbReference type="InterPro" id="IPR004045">
    <property type="entry name" value="Glutathione_S-Trfase_N"/>
</dbReference>
<keyword evidence="4" id="KW-1185">Reference proteome</keyword>
<dbReference type="InterPro" id="IPR036282">
    <property type="entry name" value="Glutathione-S-Trfase_C_sf"/>
</dbReference>
<dbReference type="EMBL" id="FRCB01000001">
    <property type="protein sequence ID" value="SHL45521.1"/>
    <property type="molecule type" value="Genomic_DNA"/>
</dbReference>
<feature type="domain" description="GST N-terminal" evidence="1">
    <location>
        <begin position="1"/>
        <end position="79"/>
    </location>
</feature>
<evidence type="ECO:0000259" key="2">
    <source>
        <dbReference type="PROSITE" id="PS50405"/>
    </source>
</evidence>
<dbReference type="PANTHER" id="PTHR44051:SF8">
    <property type="entry name" value="GLUTATHIONE S-TRANSFERASE GSTA"/>
    <property type="match status" value="1"/>
</dbReference>
<dbReference type="PROSITE" id="PS50405">
    <property type="entry name" value="GST_CTER"/>
    <property type="match status" value="1"/>
</dbReference>
<feature type="domain" description="GST C-terminal" evidence="2">
    <location>
        <begin position="84"/>
        <end position="206"/>
    </location>
</feature>
<dbReference type="AlphaFoldDB" id="A0A1M7AS64"/>
<dbReference type="RefSeq" id="WP_149778105.1">
    <property type="nucleotide sequence ID" value="NZ_FRCB01000001.1"/>
</dbReference>
<gene>
    <name evidence="3" type="ORF">SAMN05443432_101554</name>
</gene>
<dbReference type="CDD" id="cd03188">
    <property type="entry name" value="GST_C_Beta"/>
    <property type="match status" value="1"/>
</dbReference>
<dbReference type="SUPFAM" id="SSF47616">
    <property type="entry name" value="GST C-terminal domain-like"/>
    <property type="match status" value="1"/>
</dbReference>